<evidence type="ECO:0000259" key="15">
    <source>
        <dbReference type="PROSITE" id="PS50112"/>
    </source>
</evidence>
<keyword evidence="6" id="KW-0808">Transferase</keyword>
<organism evidence="18 19">
    <name type="scientific">Desulfosarcina alkanivorans</name>
    <dbReference type="NCBI Taxonomy" id="571177"/>
    <lineage>
        <taxon>Bacteria</taxon>
        <taxon>Pseudomonadati</taxon>
        <taxon>Thermodesulfobacteriota</taxon>
        <taxon>Desulfobacteria</taxon>
        <taxon>Desulfobacterales</taxon>
        <taxon>Desulfosarcinaceae</taxon>
        <taxon>Desulfosarcina</taxon>
    </lineage>
</organism>
<dbReference type="Pfam" id="PF08448">
    <property type="entry name" value="PAS_4"/>
    <property type="match status" value="1"/>
</dbReference>
<evidence type="ECO:0000256" key="10">
    <source>
        <dbReference type="ARBA" id="ARBA00023012"/>
    </source>
</evidence>
<dbReference type="InterPro" id="IPR000700">
    <property type="entry name" value="PAS-assoc_C"/>
</dbReference>
<dbReference type="InterPro" id="IPR035965">
    <property type="entry name" value="PAS-like_dom_sf"/>
</dbReference>
<comment type="catalytic activity">
    <reaction evidence="1">
        <text>ATP + protein L-histidine = ADP + protein N-phospho-L-histidine.</text>
        <dbReference type="EC" id="2.7.13.3"/>
    </reaction>
</comment>
<dbReference type="GO" id="GO:0005886">
    <property type="term" value="C:plasma membrane"/>
    <property type="evidence" value="ECO:0007669"/>
    <property type="project" value="UniProtKB-SubCell"/>
</dbReference>
<evidence type="ECO:0000259" key="16">
    <source>
        <dbReference type="PROSITE" id="PS50113"/>
    </source>
</evidence>
<feature type="coiled-coil region" evidence="12">
    <location>
        <begin position="229"/>
        <end position="256"/>
    </location>
</feature>
<dbReference type="InterPro" id="IPR004358">
    <property type="entry name" value="Sig_transdc_His_kin-like_C"/>
</dbReference>
<dbReference type="PROSITE" id="PS50112">
    <property type="entry name" value="PAS"/>
    <property type="match status" value="1"/>
</dbReference>
<dbReference type="SMART" id="SM00304">
    <property type="entry name" value="HAMP"/>
    <property type="match status" value="1"/>
</dbReference>
<dbReference type="FunFam" id="1.10.287.130:FF:000008">
    <property type="entry name" value="Two-component sensor histidine kinase"/>
    <property type="match status" value="1"/>
</dbReference>
<dbReference type="SUPFAM" id="SSF47384">
    <property type="entry name" value="Homodimeric domain of signal transducing histidine kinase"/>
    <property type="match status" value="1"/>
</dbReference>
<keyword evidence="11 13" id="KW-0472">Membrane</keyword>
<dbReference type="InterPro" id="IPR000014">
    <property type="entry name" value="PAS"/>
</dbReference>
<dbReference type="FunFam" id="3.30.565.10:FF:000006">
    <property type="entry name" value="Sensor histidine kinase WalK"/>
    <property type="match status" value="1"/>
</dbReference>
<dbReference type="GO" id="GO:0005524">
    <property type="term" value="F:ATP binding"/>
    <property type="evidence" value="ECO:0007669"/>
    <property type="project" value="UniProtKB-KW"/>
</dbReference>
<accession>A0A5K7YJW2</accession>
<dbReference type="GO" id="GO:0000155">
    <property type="term" value="F:phosphorelay sensor kinase activity"/>
    <property type="evidence" value="ECO:0007669"/>
    <property type="project" value="InterPro"/>
</dbReference>
<evidence type="ECO:0000259" key="17">
    <source>
        <dbReference type="PROSITE" id="PS50885"/>
    </source>
</evidence>
<evidence type="ECO:0000256" key="1">
    <source>
        <dbReference type="ARBA" id="ARBA00000085"/>
    </source>
</evidence>
<evidence type="ECO:0000256" key="12">
    <source>
        <dbReference type="SAM" id="Coils"/>
    </source>
</evidence>
<dbReference type="PRINTS" id="PR00344">
    <property type="entry name" value="BCTRLSENSOR"/>
</dbReference>
<evidence type="ECO:0000256" key="6">
    <source>
        <dbReference type="ARBA" id="ARBA00022679"/>
    </source>
</evidence>
<dbReference type="SUPFAM" id="SSF55785">
    <property type="entry name" value="PYP-like sensor domain (PAS domain)"/>
    <property type="match status" value="1"/>
</dbReference>
<evidence type="ECO:0000256" key="13">
    <source>
        <dbReference type="SAM" id="Phobius"/>
    </source>
</evidence>
<gene>
    <name evidence="18" type="primary">phoR</name>
    <name evidence="18" type="ORF">DSCA_23700</name>
</gene>
<protein>
    <recommendedName>
        <fullName evidence="3">histidine kinase</fullName>
        <ecNumber evidence="3">2.7.13.3</ecNumber>
    </recommendedName>
</protein>
<evidence type="ECO:0000256" key="4">
    <source>
        <dbReference type="ARBA" id="ARBA00022475"/>
    </source>
</evidence>
<dbReference type="AlphaFoldDB" id="A0A5K7YJW2"/>
<feature type="domain" description="PAC" evidence="16">
    <location>
        <begin position="317"/>
        <end position="369"/>
    </location>
</feature>
<dbReference type="SMART" id="SM00091">
    <property type="entry name" value="PAS"/>
    <property type="match status" value="1"/>
</dbReference>
<keyword evidence="13" id="KW-0812">Transmembrane</keyword>
<sequence length="593" mass="66277">MKNKKKLIYQLFPSYLVITLVSLFAVSWYALSFSRQFYLERTQVDLEVSGRLLEKQVTALLSPLDEHAVDALCKAAAAQTITRVTVILPDGRVVGDSEEIPANMDNHRDRDEIRDAYQGETGVSIRHSDTISRNMMYVAIPLYANEALVGVLRTSLSVSAIDDRIGGIRWRIAAGALLVALLASGISWFVSRRITQPLEKMRISARRFADGDLSHRMALSDIREFSGLAETMNQMAAQLQQRMDEINRQRGKTEAVLSSMREGVIATDMDQQVISINQTAASMFSIPMETVFGRSILEVIRNHEFQEFLNRSLNTGESVESDILYHHDGERIFNVQCTPLMDSQKQRMGGLLVISDVTQLRRLENMRRDFAASVSHEIKTPLTAIKGFVETLCTGALDDREETRRFLTIIDKHVNRLATIIEDLMQLSRIERDDEIQQIGLERCRIADVLDTAIGLCADGIAEKGIHVQLSCAASLSGCFDATLLEQAAVNLLDNAVKYSPEKSTIRIEALTVGDEIRIQFKDEGMGIAKKHLPRLFERFYRVDKARSRKLGGTGLGLAIVKHIAQAHGGSITVESELEKGSTFCLHLPAERI</sequence>
<feature type="domain" description="HAMP" evidence="17">
    <location>
        <begin position="192"/>
        <end position="244"/>
    </location>
</feature>
<dbReference type="InterPro" id="IPR036097">
    <property type="entry name" value="HisK_dim/P_sf"/>
</dbReference>
<keyword evidence="4" id="KW-1003">Cell membrane</keyword>
<dbReference type="Pfam" id="PF00512">
    <property type="entry name" value="HisKA"/>
    <property type="match status" value="1"/>
</dbReference>
<dbReference type="SMART" id="SM00388">
    <property type="entry name" value="HisKA"/>
    <property type="match status" value="1"/>
</dbReference>
<dbReference type="SUPFAM" id="SSF158472">
    <property type="entry name" value="HAMP domain-like"/>
    <property type="match status" value="1"/>
</dbReference>
<evidence type="ECO:0000256" key="8">
    <source>
        <dbReference type="ARBA" id="ARBA00022777"/>
    </source>
</evidence>
<evidence type="ECO:0000256" key="3">
    <source>
        <dbReference type="ARBA" id="ARBA00012438"/>
    </source>
</evidence>
<keyword evidence="10" id="KW-0902">Two-component regulatory system</keyword>
<dbReference type="InterPro" id="IPR036890">
    <property type="entry name" value="HATPase_C_sf"/>
</dbReference>
<keyword evidence="7" id="KW-0547">Nucleotide-binding</keyword>
<dbReference type="SMART" id="SM00387">
    <property type="entry name" value="HATPase_c"/>
    <property type="match status" value="1"/>
</dbReference>
<dbReference type="Gene3D" id="1.10.287.130">
    <property type="match status" value="1"/>
</dbReference>
<keyword evidence="13" id="KW-1133">Transmembrane helix</keyword>
<name>A0A5K7YJW2_9BACT</name>
<dbReference type="NCBIfam" id="TIGR00229">
    <property type="entry name" value="sensory_box"/>
    <property type="match status" value="1"/>
</dbReference>
<dbReference type="InterPro" id="IPR003661">
    <property type="entry name" value="HisK_dim/P_dom"/>
</dbReference>
<reference evidence="18 19" key="1">
    <citation type="submission" date="2019-11" db="EMBL/GenBank/DDBJ databases">
        <title>Comparative genomics of hydrocarbon-degrading Desulfosarcina strains.</title>
        <authorList>
            <person name="Watanabe M."/>
            <person name="Kojima H."/>
            <person name="Fukui M."/>
        </authorList>
    </citation>
    <scope>NUCLEOTIDE SEQUENCE [LARGE SCALE GENOMIC DNA]</scope>
    <source>
        <strain evidence="18 19">PL12</strain>
    </source>
</reference>
<dbReference type="PROSITE" id="PS50109">
    <property type="entry name" value="HIS_KIN"/>
    <property type="match status" value="1"/>
</dbReference>
<dbReference type="GO" id="GO:0004721">
    <property type="term" value="F:phosphoprotein phosphatase activity"/>
    <property type="evidence" value="ECO:0007669"/>
    <property type="project" value="TreeGrafter"/>
</dbReference>
<dbReference type="KEGG" id="dalk:DSCA_23700"/>
<dbReference type="InterPro" id="IPR003660">
    <property type="entry name" value="HAMP_dom"/>
</dbReference>
<dbReference type="CDD" id="cd00075">
    <property type="entry name" value="HATPase"/>
    <property type="match status" value="1"/>
</dbReference>
<dbReference type="InterPro" id="IPR003594">
    <property type="entry name" value="HATPase_dom"/>
</dbReference>
<proteinExistence type="predicted"/>
<dbReference type="PANTHER" id="PTHR45453">
    <property type="entry name" value="PHOSPHATE REGULON SENSOR PROTEIN PHOR"/>
    <property type="match status" value="1"/>
</dbReference>
<keyword evidence="12" id="KW-0175">Coiled coil</keyword>
<evidence type="ECO:0000313" key="19">
    <source>
        <dbReference type="Proteomes" id="UP000427906"/>
    </source>
</evidence>
<evidence type="ECO:0000313" key="18">
    <source>
        <dbReference type="EMBL" id="BBO68440.1"/>
    </source>
</evidence>
<evidence type="ECO:0000256" key="2">
    <source>
        <dbReference type="ARBA" id="ARBA00004236"/>
    </source>
</evidence>
<dbReference type="Pfam" id="PF02518">
    <property type="entry name" value="HATPase_c"/>
    <property type="match status" value="1"/>
</dbReference>
<feature type="domain" description="Histidine kinase" evidence="14">
    <location>
        <begin position="373"/>
        <end position="592"/>
    </location>
</feature>
<dbReference type="SUPFAM" id="SSF55874">
    <property type="entry name" value="ATPase domain of HSP90 chaperone/DNA topoisomerase II/histidine kinase"/>
    <property type="match status" value="1"/>
</dbReference>
<dbReference type="Gene3D" id="3.30.450.20">
    <property type="entry name" value="PAS domain"/>
    <property type="match status" value="2"/>
</dbReference>
<dbReference type="EC" id="2.7.13.3" evidence="3"/>
<dbReference type="PROSITE" id="PS50885">
    <property type="entry name" value="HAMP"/>
    <property type="match status" value="1"/>
</dbReference>
<keyword evidence="8 18" id="KW-0418">Kinase</keyword>
<dbReference type="Gene3D" id="3.30.565.10">
    <property type="entry name" value="Histidine kinase-like ATPase, C-terminal domain"/>
    <property type="match status" value="1"/>
</dbReference>
<evidence type="ECO:0000256" key="9">
    <source>
        <dbReference type="ARBA" id="ARBA00022840"/>
    </source>
</evidence>
<evidence type="ECO:0000256" key="11">
    <source>
        <dbReference type="ARBA" id="ARBA00023136"/>
    </source>
</evidence>
<dbReference type="GO" id="GO:0016036">
    <property type="term" value="P:cellular response to phosphate starvation"/>
    <property type="evidence" value="ECO:0007669"/>
    <property type="project" value="TreeGrafter"/>
</dbReference>
<dbReference type="InterPro" id="IPR005467">
    <property type="entry name" value="His_kinase_dom"/>
</dbReference>
<dbReference type="InterPro" id="IPR050351">
    <property type="entry name" value="BphY/WalK/GraS-like"/>
</dbReference>
<keyword evidence="19" id="KW-1185">Reference proteome</keyword>
<keyword evidence="5" id="KW-0597">Phosphoprotein</keyword>
<dbReference type="CDD" id="cd00130">
    <property type="entry name" value="PAS"/>
    <property type="match status" value="1"/>
</dbReference>
<evidence type="ECO:0000256" key="7">
    <source>
        <dbReference type="ARBA" id="ARBA00022741"/>
    </source>
</evidence>
<keyword evidence="9" id="KW-0067">ATP-binding</keyword>
<evidence type="ECO:0000259" key="14">
    <source>
        <dbReference type="PROSITE" id="PS50109"/>
    </source>
</evidence>
<comment type="subcellular location">
    <subcellularLocation>
        <location evidence="2">Cell membrane</location>
    </subcellularLocation>
</comment>
<dbReference type="Pfam" id="PF00672">
    <property type="entry name" value="HAMP"/>
    <property type="match status" value="1"/>
</dbReference>
<dbReference type="Gene3D" id="6.10.340.10">
    <property type="match status" value="1"/>
</dbReference>
<feature type="transmembrane region" description="Helical" evidence="13">
    <location>
        <begin position="12"/>
        <end position="31"/>
    </location>
</feature>
<dbReference type="EMBL" id="AP021874">
    <property type="protein sequence ID" value="BBO68440.1"/>
    <property type="molecule type" value="Genomic_DNA"/>
</dbReference>
<dbReference type="CDD" id="cd00082">
    <property type="entry name" value="HisKA"/>
    <property type="match status" value="1"/>
</dbReference>
<evidence type="ECO:0000256" key="5">
    <source>
        <dbReference type="ARBA" id="ARBA00022553"/>
    </source>
</evidence>
<dbReference type="InterPro" id="IPR013656">
    <property type="entry name" value="PAS_4"/>
</dbReference>
<dbReference type="Proteomes" id="UP000427906">
    <property type="component" value="Chromosome"/>
</dbReference>
<dbReference type="CDD" id="cd06225">
    <property type="entry name" value="HAMP"/>
    <property type="match status" value="1"/>
</dbReference>
<dbReference type="PROSITE" id="PS50113">
    <property type="entry name" value="PAC"/>
    <property type="match status" value="1"/>
</dbReference>
<feature type="domain" description="PAS" evidence="15">
    <location>
        <begin position="249"/>
        <end position="322"/>
    </location>
</feature>
<dbReference type="PANTHER" id="PTHR45453:SF1">
    <property type="entry name" value="PHOSPHATE REGULON SENSOR PROTEIN PHOR"/>
    <property type="match status" value="1"/>
</dbReference>